<feature type="signal peptide" evidence="1">
    <location>
        <begin position="1"/>
        <end position="22"/>
    </location>
</feature>
<evidence type="ECO:0000256" key="1">
    <source>
        <dbReference type="SAM" id="SignalP"/>
    </source>
</evidence>
<dbReference type="AlphaFoldDB" id="A0AA96ET00"/>
<dbReference type="EMBL" id="CP134890">
    <property type="protein sequence ID" value="WNM21804.1"/>
    <property type="molecule type" value="Genomic_DNA"/>
</dbReference>
<accession>A0AA96F0A9</accession>
<dbReference type="Proteomes" id="UP001304515">
    <property type="component" value="Chromosome"/>
</dbReference>
<dbReference type="Gene3D" id="2.160.20.10">
    <property type="entry name" value="Single-stranded right-handed beta-helix, Pectin lyase-like"/>
    <property type="match status" value="1"/>
</dbReference>
<dbReference type="InterPro" id="IPR011050">
    <property type="entry name" value="Pectin_lyase_fold/virulence"/>
</dbReference>
<dbReference type="GO" id="GO:0052689">
    <property type="term" value="F:carboxylic ester hydrolase activity"/>
    <property type="evidence" value="ECO:0007669"/>
    <property type="project" value="TreeGrafter"/>
</dbReference>
<accession>A0AA96ET00</accession>
<feature type="chain" id="PRO_5044705080" description="Pectinesterase catalytic domain-containing protein" evidence="1">
    <location>
        <begin position="23"/>
        <end position="1075"/>
    </location>
</feature>
<proteinExistence type="predicted"/>
<sequence length="1075" mass="115046">MKAKLQVMVLMMLLLVTSSVKAQDTDVWDFGGVQLDTNVYNNQLNETVINSWYDGSITPGTSGISFPVSFTVGSLSWVGNAGDRLRTVNTNLTRYDANVASVTTYNGRVYCNGTPNLSGGVPTNRYMRMVLNEDDEVTVICRTDAAGAFNFVDENNPGVQSDVLDVTFASGAVTEAKFVAKNASSFKLYSANGKASFYRILRKPAIYTAVSGTIDLTQAAGIPSNYAVVFTNAAGKSWTSTMNMDGTYNVNLPIGYTYTISLVNANGYIITNGTTLDLTPVTTPTFIHDITILQVNLYQVTGNVSGLGTAISNLSLTYATTPATVYTPTPTVNTANATYAVNLEANINYTITANGVNDYDLTTNTITIPASNITSDLAFTLKPVYNVTINTTGLTTTQENSLQLTFTNLNESGYVYNFTDINSVALRNGTYSVTASGLSAYPVQLALTSNLEVNGVATSKTLNFVPVTVWPFNDQVITTANSSYKGLLFTGNISNSVSQGHLIGQPGGTIQVPVNAGDKVKFTYYYSANFSIEGGATNTTVNSTGTTSTTDYVEYTYAGSSAGFVNVAVGGTTYFTQIEIGGSIPYSPVITVGVDKDYQTINAALTAVGNMIRTNTDRVTIMIDPGNYEEMLSINQPLVTLKNAATTPSTALTNAGVDIDANAVRITSYYGHGYTYYSMSSDQKWHADVLAVNIANGYPSYQNVGAGTTNNSYWNATVVVGADGFEAEGIIFENSFNQYISNKEAQDVVVAWSSGSPGVRPTNAGNTIVQNKTYVERAAAIAIKNNVQKVILNKCRVVGRQDSFFGGVGSRVAVYKGDMMGAVDYIFGGMDVVFYKSNLSMNISDASNDLCYITAAQQSSGRGYLMYECTVTSAQPGVETASTYRAKPGYFGRPWQANTSEVVFYNTTIETSNAPGFIDNSLIMPLGWLNTLGGTSSGMYEYGTTEVSGVNNGPSRAPWATYLTNPILNDGTPISTFNFTKGNDDWDPFPALIANDPLGNIDFNPSTTVKVIAYKDTVAVTNVQSNTEVAVYSINGALVKSVQTSVDTNFNLPSGLWIVVVKAVDGQKAFKIVTF</sequence>
<evidence type="ECO:0000313" key="2">
    <source>
        <dbReference type="EMBL" id="WNM17751.1"/>
    </source>
</evidence>
<dbReference type="RefSeq" id="WP_313321399.1">
    <property type="nucleotide sequence ID" value="NZ_CP134878.1"/>
</dbReference>
<dbReference type="SUPFAM" id="SSF51126">
    <property type="entry name" value="Pectin lyase-like"/>
    <property type="match status" value="1"/>
</dbReference>
<organism evidence="2">
    <name type="scientific">Flavobacterium capsici</name>
    <dbReference type="NCBI Taxonomy" id="3075618"/>
    <lineage>
        <taxon>Bacteria</taxon>
        <taxon>Pseudomonadati</taxon>
        <taxon>Bacteroidota</taxon>
        <taxon>Flavobacteriia</taxon>
        <taxon>Flavobacteriales</taxon>
        <taxon>Flavobacteriaceae</taxon>
        <taxon>Flavobacterium</taxon>
    </lineage>
</organism>
<name>A0AA96ET00_9FLAO</name>
<dbReference type="EMBL" id="CP134878">
    <property type="protein sequence ID" value="WNM17751.1"/>
    <property type="molecule type" value="Genomic_DNA"/>
</dbReference>
<protein>
    <recommendedName>
        <fullName evidence="5">Pectinesterase catalytic domain-containing protein</fullName>
    </recommendedName>
</protein>
<dbReference type="PANTHER" id="PTHR31321">
    <property type="entry name" value="ACYL-COA THIOESTER HYDROLASE YBHC-RELATED"/>
    <property type="match status" value="1"/>
</dbReference>
<evidence type="ECO:0000313" key="4">
    <source>
        <dbReference type="Proteomes" id="UP001304515"/>
    </source>
</evidence>
<dbReference type="InterPro" id="IPR012334">
    <property type="entry name" value="Pectin_lyas_fold"/>
</dbReference>
<dbReference type="PANTHER" id="PTHR31321:SF57">
    <property type="entry name" value="PECTINESTERASE 53-RELATED"/>
    <property type="match status" value="1"/>
</dbReference>
<keyword evidence="4" id="KW-1185">Reference proteome</keyword>
<gene>
    <name evidence="3" type="ORF">RN605_00260</name>
    <name evidence="2" type="ORF">RN608_06960</name>
</gene>
<evidence type="ECO:0008006" key="5">
    <source>
        <dbReference type="Google" id="ProtNLM"/>
    </source>
</evidence>
<dbReference type="GO" id="GO:0009279">
    <property type="term" value="C:cell outer membrane"/>
    <property type="evidence" value="ECO:0007669"/>
    <property type="project" value="TreeGrafter"/>
</dbReference>
<evidence type="ECO:0000313" key="3">
    <source>
        <dbReference type="EMBL" id="WNM21804.1"/>
    </source>
</evidence>
<dbReference type="KEGG" id="fcj:RN605_00260"/>
<reference evidence="2 4" key="1">
    <citation type="submission" date="2023-09" db="EMBL/GenBank/DDBJ databases">
        <title>Flavobacterium sp. a novel bacteria isolate from Pepper rhizosphere.</title>
        <authorList>
            <person name="Peng Y."/>
            <person name="Lee J."/>
        </authorList>
    </citation>
    <scope>NUCLEOTIDE SEQUENCE</scope>
    <source>
        <strain evidence="2">PMR2A8</strain>
        <strain evidence="3 4">PMTSA4</strain>
    </source>
</reference>
<keyword evidence="1" id="KW-0732">Signal</keyword>